<proteinExistence type="predicted"/>
<dbReference type="PANTHER" id="PTHR43711:SF1">
    <property type="entry name" value="HISTIDINE KINASE 1"/>
    <property type="match status" value="1"/>
</dbReference>
<dbReference type="SMART" id="SM00387">
    <property type="entry name" value="HATPase_c"/>
    <property type="match status" value="1"/>
</dbReference>
<dbReference type="KEGG" id="hmp:K6T50_04435"/>
<dbReference type="SUPFAM" id="SSF47384">
    <property type="entry name" value="Homodimeric domain of signal transducing histidine kinase"/>
    <property type="match status" value="1"/>
</dbReference>
<dbReference type="CDD" id="cd00075">
    <property type="entry name" value="HATPase"/>
    <property type="match status" value="1"/>
</dbReference>
<evidence type="ECO:0000256" key="7">
    <source>
        <dbReference type="PROSITE-ProRule" id="PRU00169"/>
    </source>
</evidence>
<protein>
    <recommendedName>
        <fullName evidence="2">histidine kinase</fullName>
        <ecNumber evidence="2">2.7.13.3</ecNumber>
    </recommendedName>
</protein>
<dbReference type="GeneID" id="67177363"/>
<dbReference type="InterPro" id="IPR035965">
    <property type="entry name" value="PAS-like_dom_sf"/>
</dbReference>
<keyword evidence="3" id="KW-0597">Phosphoprotein</keyword>
<dbReference type="InterPro" id="IPR001789">
    <property type="entry name" value="Sig_transdc_resp-reg_receiver"/>
</dbReference>
<dbReference type="CDD" id="cd00156">
    <property type="entry name" value="REC"/>
    <property type="match status" value="1"/>
</dbReference>
<evidence type="ECO:0000313" key="12">
    <source>
        <dbReference type="EMBL" id="QZP38394.1"/>
    </source>
</evidence>
<dbReference type="PANTHER" id="PTHR43711">
    <property type="entry name" value="TWO-COMPONENT HISTIDINE KINASE"/>
    <property type="match status" value="1"/>
</dbReference>
<dbReference type="RefSeq" id="WP_222608194.1">
    <property type="nucleotide sequence ID" value="NZ_CP081958.1"/>
</dbReference>
<dbReference type="SMART" id="SM00091">
    <property type="entry name" value="PAS"/>
    <property type="match status" value="1"/>
</dbReference>
<keyword evidence="13" id="KW-1185">Reference proteome</keyword>
<sequence>MTARSPHVLYVDPDAGRRDRVAAELRRELPDVTVTTVGSADEAVDAVAGARGLDCVASAFDLPDGDGIGLLARVRDGHSKLPFVLFADAGSERVASDAVTAGVSEYVRSDRPDPYRTLARRVREVLEGHTPDDPAGVQANDGRHRLLVEGTDQAMAVLEDGRYRLVNDACVDLVGAPRERILGSSDHDLFPAETARTLREHSDDALAADERREHRIEAEVNGEATVLDIVHFPDPDADGRPVVGRVARDVTDRVDRERLLRTERDRLEALSSAVAHDARNAIQVIRGRAHLAEESLPDDADESRDHLSALDVGVDRLGDLVDSLESLRGLNDPVTDPIPVSIAEAARDAWATVAAPEATLQVRADPMLLGDPARVRTMLENLFRNSVEHGSSATRSPAEPAAERVDGGDSCGGGADSTPTPRDDRDGSSVTVTVDALDDTRGFVVSDDGSGIPEDERDRVLEFGYSPTGGTGLGLGIVSGIADAHGWQIDIADADSGGARFEIRQETLDSFVS</sequence>
<dbReference type="Pfam" id="PF08448">
    <property type="entry name" value="PAS_4"/>
    <property type="match status" value="1"/>
</dbReference>
<dbReference type="InterPro" id="IPR004358">
    <property type="entry name" value="Sig_transdc_His_kin-like_C"/>
</dbReference>
<dbReference type="SUPFAM" id="SSF52172">
    <property type="entry name" value="CheY-like"/>
    <property type="match status" value="1"/>
</dbReference>
<feature type="domain" description="PAS" evidence="11">
    <location>
        <begin position="159"/>
        <end position="209"/>
    </location>
</feature>
<dbReference type="Gene3D" id="3.30.565.10">
    <property type="entry name" value="Histidine kinase-like ATPase, C-terminal domain"/>
    <property type="match status" value="1"/>
</dbReference>
<dbReference type="SUPFAM" id="SSF55874">
    <property type="entry name" value="ATPase domain of HSP90 chaperone/DNA topoisomerase II/histidine kinase"/>
    <property type="match status" value="1"/>
</dbReference>
<feature type="domain" description="Response regulatory" evidence="10">
    <location>
        <begin position="7"/>
        <end position="124"/>
    </location>
</feature>
<evidence type="ECO:0000259" key="9">
    <source>
        <dbReference type="PROSITE" id="PS50109"/>
    </source>
</evidence>
<dbReference type="PROSITE" id="PS50109">
    <property type="entry name" value="HIS_KIN"/>
    <property type="match status" value="1"/>
</dbReference>
<dbReference type="InterPro" id="IPR036097">
    <property type="entry name" value="HisK_dim/P_sf"/>
</dbReference>
<dbReference type="InterPro" id="IPR013656">
    <property type="entry name" value="PAS_4"/>
</dbReference>
<comment type="caution">
    <text evidence="7">Lacks conserved residue(s) required for the propagation of feature annotation.</text>
</comment>
<dbReference type="NCBIfam" id="TIGR00229">
    <property type="entry name" value="sensory_box"/>
    <property type="match status" value="1"/>
</dbReference>
<dbReference type="SMART" id="SM00448">
    <property type="entry name" value="REC"/>
    <property type="match status" value="1"/>
</dbReference>
<dbReference type="GO" id="GO:0000155">
    <property type="term" value="F:phosphorelay sensor kinase activity"/>
    <property type="evidence" value="ECO:0007669"/>
    <property type="project" value="InterPro"/>
</dbReference>
<evidence type="ECO:0000256" key="8">
    <source>
        <dbReference type="SAM" id="MobiDB-lite"/>
    </source>
</evidence>
<dbReference type="InterPro" id="IPR003661">
    <property type="entry name" value="HisK_dim/P_dom"/>
</dbReference>
<evidence type="ECO:0000259" key="10">
    <source>
        <dbReference type="PROSITE" id="PS50110"/>
    </source>
</evidence>
<evidence type="ECO:0000313" key="13">
    <source>
        <dbReference type="Proteomes" id="UP000826254"/>
    </source>
</evidence>
<dbReference type="Pfam" id="PF02518">
    <property type="entry name" value="HATPase_c"/>
    <property type="match status" value="1"/>
</dbReference>
<evidence type="ECO:0000256" key="5">
    <source>
        <dbReference type="ARBA" id="ARBA00022777"/>
    </source>
</evidence>
<comment type="catalytic activity">
    <reaction evidence="1">
        <text>ATP + protein L-histidine = ADP + protein N-phospho-L-histidine.</text>
        <dbReference type="EC" id="2.7.13.3"/>
    </reaction>
</comment>
<dbReference type="CDD" id="cd00130">
    <property type="entry name" value="PAS"/>
    <property type="match status" value="1"/>
</dbReference>
<dbReference type="InterPro" id="IPR036890">
    <property type="entry name" value="HATPase_C_sf"/>
</dbReference>
<dbReference type="InterPro" id="IPR005467">
    <property type="entry name" value="His_kinase_dom"/>
</dbReference>
<accession>A0A8T8WF76</accession>
<evidence type="ECO:0000256" key="1">
    <source>
        <dbReference type="ARBA" id="ARBA00000085"/>
    </source>
</evidence>
<name>A0A8T8WF76_9EURY</name>
<dbReference type="InterPro" id="IPR003594">
    <property type="entry name" value="HATPase_dom"/>
</dbReference>
<keyword evidence="4" id="KW-0808">Transferase</keyword>
<dbReference type="PRINTS" id="PR00344">
    <property type="entry name" value="BCTRLSENSOR"/>
</dbReference>
<evidence type="ECO:0000256" key="2">
    <source>
        <dbReference type="ARBA" id="ARBA00012438"/>
    </source>
</evidence>
<gene>
    <name evidence="12" type="ORF">K6T50_04435</name>
</gene>
<dbReference type="EMBL" id="CP081958">
    <property type="protein sequence ID" value="QZP38394.1"/>
    <property type="molecule type" value="Genomic_DNA"/>
</dbReference>
<dbReference type="AlphaFoldDB" id="A0A8T8WF76"/>
<evidence type="ECO:0000256" key="3">
    <source>
        <dbReference type="ARBA" id="ARBA00022553"/>
    </source>
</evidence>
<keyword evidence="6" id="KW-0902">Two-component regulatory system</keyword>
<reference evidence="12 13" key="1">
    <citation type="journal article" date="2021" name="Int. J. Syst. Evol. Microbiol.">
        <title>Halobaculum halophilum sp. nov. and Halobaculum salinum sp. nov., isolated from salt lake and saline soil.</title>
        <authorList>
            <person name="Cui H.L."/>
            <person name="Shi X.W."/>
            <person name="Yin X.M."/>
            <person name="Yang X.Y."/>
            <person name="Hou J."/>
            <person name="Zhu L."/>
        </authorList>
    </citation>
    <scope>NUCLEOTIDE SEQUENCE [LARGE SCALE GENOMIC DNA]</scope>
    <source>
        <strain evidence="12 13">NBRC 109044</strain>
    </source>
</reference>
<dbReference type="Gene3D" id="3.30.450.20">
    <property type="entry name" value="PAS domain"/>
    <property type="match status" value="1"/>
</dbReference>
<feature type="domain" description="Histidine kinase" evidence="9">
    <location>
        <begin position="273"/>
        <end position="509"/>
    </location>
</feature>
<dbReference type="InterPro" id="IPR000014">
    <property type="entry name" value="PAS"/>
</dbReference>
<evidence type="ECO:0000256" key="6">
    <source>
        <dbReference type="ARBA" id="ARBA00023012"/>
    </source>
</evidence>
<dbReference type="CDD" id="cd00082">
    <property type="entry name" value="HisKA"/>
    <property type="match status" value="1"/>
</dbReference>
<dbReference type="PROSITE" id="PS50110">
    <property type="entry name" value="RESPONSE_REGULATORY"/>
    <property type="match status" value="1"/>
</dbReference>
<dbReference type="Gene3D" id="3.40.50.2300">
    <property type="match status" value="1"/>
</dbReference>
<dbReference type="Proteomes" id="UP000826254">
    <property type="component" value="Chromosome"/>
</dbReference>
<evidence type="ECO:0000259" key="11">
    <source>
        <dbReference type="PROSITE" id="PS50112"/>
    </source>
</evidence>
<feature type="region of interest" description="Disordered" evidence="8">
    <location>
        <begin position="387"/>
        <end position="429"/>
    </location>
</feature>
<dbReference type="Gene3D" id="1.10.287.130">
    <property type="match status" value="1"/>
</dbReference>
<dbReference type="PROSITE" id="PS50112">
    <property type="entry name" value="PAS"/>
    <property type="match status" value="1"/>
</dbReference>
<dbReference type="EC" id="2.7.13.3" evidence="2"/>
<evidence type="ECO:0000256" key="4">
    <source>
        <dbReference type="ARBA" id="ARBA00022679"/>
    </source>
</evidence>
<dbReference type="SUPFAM" id="SSF55785">
    <property type="entry name" value="PYP-like sensor domain (PAS domain)"/>
    <property type="match status" value="1"/>
</dbReference>
<dbReference type="InterPro" id="IPR011006">
    <property type="entry name" value="CheY-like_superfamily"/>
</dbReference>
<keyword evidence="5" id="KW-0418">Kinase</keyword>
<organism evidence="12 13">
    <name type="scientific">Halobaculum magnesiiphilum</name>
    <dbReference type="NCBI Taxonomy" id="1017351"/>
    <lineage>
        <taxon>Archaea</taxon>
        <taxon>Methanobacteriati</taxon>
        <taxon>Methanobacteriota</taxon>
        <taxon>Stenosarchaea group</taxon>
        <taxon>Halobacteria</taxon>
        <taxon>Halobacteriales</taxon>
        <taxon>Haloferacaceae</taxon>
        <taxon>Halobaculum</taxon>
    </lineage>
</organism>
<dbReference type="InterPro" id="IPR050736">
    <property type="entry name" value="Sensor_HK_Regulatory"/>
</dbReference>